<evidence type="ECO:0000256" key="4">
    <source>
        <dbReference type="ARBA" id="ARBA00022912"/>
    </source>
</evidence>
<evidence type="ECO:0000256" key="6">
    <source>
        <dbReference type="SAM" id="SignalP"/>
    </source>
</evidence>
<protein>
    <recommendedName>
        <fullName evidence="1">protein-serine/threonine phosphatase</fullName>
        <ecNumber evidence="1">3.1.3.16</ecNumber>
    </recommendedName>
</protein>
<evidence type="ECO:0000256" key="2">
    <source>
        <dbReference type="ARBA" id="ARBA00022723"/>
    </source>
</evidence>
<dbReference type="EC" id="3.1.3.16" evidence="1"/>
<dbReference type="Pfam" id="PF16891">
    <property type="entry name" value="STPPase_N"/>
    <property type="match status" value="1"/>
</dbReference>
<keyword evidence="4" id="KW-0904">Protein phosphatase</keyword>
<name>A0ABP0KIF9_9DINO</name>
<keyword evidence="6" id="KW-0732">Signal</keyword>
<dbReference type="PRINTS" id="PR00114">
    <property type="entry name" value="STPHPHTASE"/>
</dbReference>
<proteinExistence type="predicted"/>
<dbReference type="SMART" id="SM00156">
    <property type="entry name" value="PP2Ac"/>
    <property type="match status" value="1"/>
</dbReference>
<evidence type="ECO:0000259" key="7">
    <source>
        <dbReference type="SMART" id="SM00156"/>
    </source>
</evidence>
<evidence type="ECO:0000256" key="3">
    <source>
        <dbReference type="ARBA" id="ARBA00022801"/>
    </source>
</evidence>
<evidence type="ECO:0000313" key="8">
    <source>
        <dbReference type="EMBL" id="CAK9025822.1"/>
    </source>
</evidence>
<dbReference type="Proteomes" id="UP001642484">
    <property type="component" value="Unassembled WGS sequence"/>
</dbReference>
<gene>
    <name evidence="8" type="ORF">CCMP2556_LOCUS16139</name>
</gene>
<keyword evidence="2" id="KW-0479">Metal-binding</keyword>
<dbReference type="PANTHER" id="PTHR11668:SF514">
    <property type="entry name" value="SERINE_THREONINE-PROTEIN PHOSPHATASE"/>
    <property type="match status" value="1"/>
</dbReference>
<feature type="chain" id="PRO_5047205694" description="protein-serine/threonine phosphatase" evidence="6">
    <location>
        <begin position="21"/>
        <end position="410"/>
    </location>
</feature>
<dbReference type="InterPro" id="IPR031675">
    <property type="entry name" value="STPPase_N"/>
</dbReference>
<sequence length="410" mass="45783">TSLHIVYILHIVYSLHMCLSLTALQSKRDTSSQSPVPHRSTGLTEVMGTVTVLNLAGDVVLSHPCTPGLSVAELRSKLPDPFMWELIWEGHPALRDEETAGQLGWSDAVTLSAVARSADYDAAIHALRGSEWSKAPPLEQNEVKRLCTRAQEILLAEPSLLTLEPPVVVSAHPTGHMKTLNYIFDTFGEPGGTVHLFLGNYVNRGKHSLEVFILLLSYKLKYPEQLHLLRGRYDCGNLGRIYGFYDQCKPRYGVKFWKTFVEVFNSLPIAAVVGSRIYCVSGGLSPSMRSLEDLRQLQRPTEVPDQGLLCDVLWSDPDALPGWQEIPKGVSYTYGPDIVEQFLRENELDFMVVGNQVVEDGYEVSGPRCTLFSVPDYCGEFNNRGAVLLLDENLERHFTVFAMADVERSR</sequence>
<reference evidence="8 9" key="1">
    <citation type="submission" date="2024-02" db="EMBL/GenBank/DDBJ databases">
        <authorList>
            <person name="Chen Y."/>
            <person name="Shah S."/>
            <person name="Dougan E. K."/>
            <person name="Thang M."/>
            <person name="Chan C."/>
        </authorList>
    </citation>
    <scope>NUCLEOTIDE SEQUENCE [LARGE SCALE GENOMIC DNA]</scope>
</reference>
<comment type="caution">
    <text evidence="8">The sequence shown here is derived from an EMBL/GenBank/DDBJ whole genome shotgun (WGS) entry which is preliminary data.</text>
</comment>
<keyword evidence="9" id="KW-1185">Reference proteome</keyword>
<feature type="domain" description="Serine/threonine specific protein phosphatases" evidence="7">
    <location>
        <begin position="138"/>
        <end position="405"/>
    </location>
</feature>
<keyword evidence="3" id="KW-0378">Hydrolase</keyword>
<dbReference type="EMBL" id="CAXAMN010008580">
    <property type="protein sequence ID" value="CAK9025822.1"/>
    <property type="molecule type" value="Genomic_DNA"/>
</dbReference>
<organism evidence="8 9">
    <name type="scientific">Durusdinium trenchii</name>
    <dbReference type="NCBI Taxonomy" id="1381693"/>
    <lineage>
        <taxon>Eukaryota</taxon>
        <taxon>Sar</taxon>
        <taxon>Alveolata</taxon>
        <taxon>Dinophyceae</taxon>
        <taxon>Suessiales</taxon>
        <taxon>Symbiodiniaceae</taxon>
        <taxon>Durusdinium</taxon>
    </lineage>
</organism>
<dbReference type="InterPro" id="IPR050341">
    <property type="entry name" value="PP1_catalytic_subunit"/>
</dbReference>
<dbReference type="Pfam" id="PF00149">
    <property type="entry name" value="Metallophos"/>
    <property type="match status" value="1"/>
</dbReference>
<feature type="non-terminal residue" evidence="8">
    <location>
        <position position="1"/>
    </location>
</feature>
<dbReference type="SUPFAM" id="SSF56300">
    <property type="entry name" value="Metallo-dependent phosphatases"/>
    <property type="match status" value="1"/>
</dbReference>
<dbReference type="InterPro" id="IPR006186">
    <property type="entry name" value="Ser/Thr-sp_prot-phosphatase"/>
</dbReference>
<evidence type="ECO:0000256" key="5">
    <source>
        <dbReference type="ARBA" id="ARBA00023211"/>
    </source>
</evidence>
<feature type="signal peptide" evidence="6">
    <location>
        <begin position="1"/>
        <end position="20"/>
    </location>
</feature>
<accession>A0ABP0KIF9</accession>
<evidence type="ECO:0000256" key="1">
    <source>
        <dbReference type="ARBA" id="ARBA00013081"/>
    </source>
</evidence>
<dbReference type="InterPro" id="IPR004843">
    <property type="entry name" value="Calcineurin-like_PHP"/>
</dbReference>
<evidence type="ECO:0000313" key="9">
    <source>
        <dbReference type="Proteomes" id="UP001642484"/>
    </source>
</evidence>
<dbReference type="Gene3D" id="3.60.21.10">
    <property type="match status" value="1"/>
</dbReference>
<dbReference type="InterPro" id="IPR029052">
    <property type="entry name" value="Metallo-depent_PP-like"/>
</dbReference>
<keyword evidence="5" id="KW-0464">Manganese</keyword>
<dbReference type="PANTHER" id="PTHR11668">
    <property type="entry name" value="SERINE/THREONINE PROTEIN PHOSPHATASE"/>
    <property type="match status" value="1"/>
</dbReference>